<feature type="transmembrane region" description="Helical" evidence="1">
    <location>
        <begin position="77"/>
        <end position="97"/>
    </location>
</feature>
<evidence type="ECO:0000256" key="1">
    <source>
        <dbReference type="SAM" id="Phobius"/>
    </source>
</evidence>
<dbReference type="Pfam" id="PF08592">
    <property type="entry name" value="Anthrone_oxy"/>
    <property type="match status" value="1"/>
</dbReference>
<dbReference type="Proteomes" id="UP001494902">
    <property type="component" value="Unassembled WGS sequence"/>
</dbReference>
<keyword evidence="1" id="KW-0812">Transmembrane</keyword>
<accession>A0ABV1KC57</accession>
<feature type="transmembrane region" description="Helical" evidence="1">
    <location>
        <begin position="46"/>
        <end position="71"/>
    </location>
</feature>
<sequence>MISAAAALGSGLLGGVYLAFSVAVLPALRRRPAQEAVATMREVNRVILNPVFGLLFFGTAVACLAVLVLAAVAGNPIGIAGALAGLAGFVVTGAVNVPGNVRLDRGAAWADFDRRWTPANHVRTGTSALAVALLLL</sequence>
<proteinExistence type="predicted"/>
<dbReference type="RefSeq" id="WP_349299127.1">
    <property type="nucleotide sequence ID" value="NZ_JBEDNQ010000006.1"/>
</dbReference>
<evidence type="ECO:0000313" key="2">
    <source>
        <dbReference type="EMBL" id="MEQ3552059.1"/>
    </source>
</evidence>
<keyword evidence="1" id="KW-0472">Membrane</keyword>
<protein>
    <submittedName>
        <fullName evidence="2">Anthrone oxygenase family protein</fullName>
    </submittedName>
</protein>
<name>A0ABV1KC57_9PSEU</name>
<organism evidence="2 3">
    <name type="scientific">Pseudonocardia nematodicida</name>
    <dbReference type="NCBI Taxonomy" id="1206997"/>
    <lineage>
        <taxon>Bacteria</taxon>
        <taxon>Bacillati</taxon>
        <taxon>Actinomycetota</taxon>
        <taxon>Actinomycetes</taxon>
        <taxon>Pseudonocardiales</taxon>
        <taxon>Pseudonocardiaceae</taxon>
        <taxon>Pseudonocardia</taxon>
    </lineage>
</organism>
<evidence type="ECO:0000313" key="3">
    <source>
        <dbReference type="Proteomes" id="UP001494902"/>
    </source>
</evidence>
<feature type="transmembrane region" description="Helical" evidence="1">
    <location>
        <begin position="6"/>
        <end position="25"/>
    </location>
</feature>
<keyword evidence="1" id="KW-1133">Transmembrane helix</keyword>
<keyword evidence="3" id="KW-1185">Reference proteome</keyword>
<comment type="caution">
    <text evidence="2">The sequence shown here is derived from an EMBL/GenBank/DDBJ whole genome shotgun (WGS) entry which is preliminary data.</text>
</comment>
<dbReference type="InterPro" id="IPR013901">
    <property type="entry name" value="Anthrone_oxy"/>
</dbReference>
<dbReference type="EMBL" id="JBEDNQ010000006">
    <property type="protein sequence ID" value="MEQ3552059.1"/>
    <property type="molecule type" value="Genomic_DNA"/>
</dbReference>
<reference evidence="2 3" key="1">
    <citation type="submission" date="2024-03" db="EMBL/GenBank/DDBJ databases">
        <title>Draft genome sequence of Pseudonocardia nematodicida JCM 31783.</title>
        <authorList>
            <person name="Butdee W."/>
            <person name="Duangmal K."/>
        </authorList>
    </citation>
    <scope>NUCLEOTIDE SEQUENCE [LARGE SCALE GENOMIC DNA]</scope>
    <source>
        <strain evidence="2 3">JCM 31783</strain>
    </source>
</reference>
<gene>
    <name evidence="2" type="ORF">WIS52_16415</name>
</gene>